<sequence length="493" mass="54810">MNTKVAADSNNPDRLGGKRVFDGAQSEDIAALGYHGMVYLHDKVKTENSCQKMQENANWKNDVKRFRNDKRLNPVFRSAVGKLKSDERPFAVFPNQTITHTTEHAKTETWQRSASLTLTVEFDFEVVKTSVAATYSTSYQKEISVAKGKQIDAPNKTANKVIYYQYGIAYDVFSVQETPWRAEWHLTGEKIMVGDDATAIARWYTVPEDGCYRSAVFSSISLPSAETLMPVAQMPFTPGQTTAPPIEEACPMSISGEDVYPYHWVNVDDDRYLLPDAYDEESEEEKKPFENGKCVLRSASNGVHEEDGTVFYEISEQDSEGGYYFVDARDVKFNSPAAEKSRPLPGWQTGTAFRLQPVTAKDLAVGAKGGGVYSLLTEAKDDSAKWRAETSAEAPGKWRFFSVAVSDACLEVGSRRQAVFEGGCSADNTEPQFFRPVLTGDGRFYLHSTAFLEACITIAEPTAGAGVVVRNCVKDRDTTEFEDPKFLWELTPA</sequence>
<accession>A0ABP7ASY0</accession>
<dbReference type="InterPro" id="IPR035992">
    <property type="entry name" value="Ricin_B-like_lectins"/>
</dbReference>
<dbReference type="PROSITE" id="PS50231">
    <property type="entry name" value="RICIN_B_LECTIN"/>
    <property type="match status" value="1"/>
</dbReference>
<comment type="caution">
    <text evidence="1">The sequence shown here is derived from an EMBL/GenBank/DDBJ whole genome shotgun (WGS) entry which is preliminary data.</text>
</comment>
<protein>
    <recommendedName>
        <fullName evidence="3">Ricin B lectin domain-containing protein</fullName>
    </recommendedName>
</protein>
<organism evidence="1 2">
    <name type="scientific">Lentzea roselyniae</name>
    <dbReference type="NCBI Taxonomy" id="531940"/>
    <lineage>
        <taxon>Bacteria</taxon>
        <taxon>Bacillati</taxon>
        <taxon>Actinomycetota</taxon>
        <taxon>Actinomycetes</taxon>
        <taxon>Pseudonocardiales</taxon>
        <taxon>Pseudonocardiaceae</taxon>
        <taxon>Lentzea</taxon>
    </lineage>
</organism>
<reference evidence="2" key="1">
    <citation type="journal article" date="2019" name="Int. J. Syst. Evol. Microbiol.">
        <title>The Global Catalogue of Microorganisms (GCM) 10K type strain sequencing project: providing services to taxonomists for standard genome sequencing and annotation.</title>
        <authorList>
            <consortium name="The Broad Institute Genomics Platform"/>
            <consortium name="The Broad Institute Genome Sequencing Center for Infectious Disease"/>
            <person name="Wu L."/>
            <person name="Ma J."/>
        </authorList>
    </citation>
    <scope>NUCLEOTIDE SEQUENCE [LARGE SCALE GENOMIC DNA]</scope>
    <source>
        <strain evidence="2">JCM 17494</strain>
    </source>
</reference>
<keyword evidence="2" id="KW-1185">Reference proteome</keyword>
<dbReference type="Proteomes" id="UP001500711">
    <property type="component" value="Unassembled WGS sequence"/>
</dbReference>
<dbReference type="SUPFAM" id="SSF50370">
    <property type="entry name" value="Ricin B-like lectins"/>
    <property type="match status" value="1"/>
</dbReference>
<name>A0ABP7ASY0_9PSEU</name>
<dbReference type="EMBL" id="BAABBE010000007">
    <property type="protein sequence ID" value="GAA3639797.1"/>
    <property type="molecule type" value="Genomic_DNA"/>
</dbReference>
<evidence type="ECO:0008006" key="3">
    <source>
        <dbReference type="Google" id="ProtNLM"/>
    </source>
</evidence>
<proteinExistence type="predicted"/>
<evidence type="ECO:0000313" key="1">
    <source>
        <dbReference type="EMBL" id="GAA3639797.1"/>
    </source>
</evidence>
<gene>
    <name evidence="1" type="ORF">GCM10022267_27800</name>
</gene>
<evidence type="ECO:0000313" key="2">
    <source>
        <dbReference type="Proteomes" id="UP001500711"/>
    </source>
</evidence>